<dbReference type="OrthoDB" id="9808136at2"/>
<keyword evidence="3 6" id="KW-0812">Transmembrane</keyword>
<feature type="transmembrane region" description="Helical" evidence="6">
    <location>
        <begin position="285"/>
        <end position="303"/>
    </location>
</feature>
<dbReference type="GeneID" id="65344184"/>
<evidence type="ECO:0000256" key="6">
    <source>
        <dbReference type="SAM" id="Phobius"/>
    </source>
</evidence>
<sequence length="329" mass="33930">MKNKRIPQEVGIIAVVIIVGVVLSFAASAFCTVDNMMVLLLNGTVVLFLALGQSFVLLTGGIDLSVGSNIALTGVIAALTMQAGVPWWGAAIVALIVGAGVGLFNGVLVHWGNMPPFIVTFATFGISASIPKILTNGSSVPISDKMFAFFGRGSIFGIPVPVILVAITAIMLGLYLKKTAQGVHIYAVGGNRETARLSGINVGKTTILVYVVSGICSAFGGIITASRLMVGYPTAGAGTEQFYSIASAVVGGVSLFGGVGTILGAVFGAILIAEVSNGMNVIGVSAYWQPLVIGVIILLGVLIDSNRRNISIFSLFKKRKETVSDGIAH</sequence>
<feature type="transmembrane region" description="Helical" evidence="6">
    <location>
        <begin position="12"/>
        <end position="30"/>
    </location>
</feature>
<dbReference type="CDD" id="cd06579">
    <property type="entry name" value="TM_PBP1_transp_AraH_like"/>
    <property type="match status" value="1"/>
</dbReference>
<evidence type="ECO:0000313" key="8">
    <source>
        <dbReference type="Proteomes" id="UP000214355"/>
    </source>
</evidence>
<evidence type="ECO:0000256" key="5">
    <source>
        <dbReference type="ARBA" id="ARBA00023136"/>
    </source>
</evidence>
<feature type="transmembrane region" description="Helical" evidence="6">
    <location>
        <begin position="36"/>
        <end position="58"/>
    </location>
</feature>
<feature type="transmembrane region" description="Helical" evidence="6">
    <location>
        <begin position="242"/>
        <end position="273"/>
    </location>
</feature>
<dbReference type="Proteomes" id="UP000214355">
    <property type="component" value="Chromosome I"/>
</dbReference>
<dbReference type="RefSeq" id="WP_091279353.1">
    <property type="nucleotide sequence ID" value="NZ_LT629804.1"/>
</dbReference>
<protein>
    <submittedName>
        <fullName evidence="7">Monosaccharide ABC transporter membrane protein, CUT2 family</fullName>
    </submittedName>
</protein>
<name>A0A1H2LD31_9ACTO</name>
<dbReference type="AlphaFoldDB" id="A0A1H2LD31"/>
<evidence type="ECO:0000256" key="1">
    <source>
        <dbReference type="ARBA" id="ARBA00004651"/>
    </source>
</evidence>
<reference evidence="8" key="1">
    <citation type="submission" date="2016-10" db="EMBL/GenBank/DDBJ databases">
        <authorList>
            <person name="Varghese N."/>
            <person name="Submissions S."/>
        </authorList>
    </citation>
    <scope>NUCLEOTIDE SEQUENCE [LARGE SCALE GENOMIC DNA]</scope>
    <source>
        <strain evidence="8">DSM 10002</strain>
    </source>
</reference>
<feature type="transmembrane region" description="Helical" evidence="6">
    <location>
        <begin position="155"/>
        <end position="176"/>
    </location>
</feature>
<keyword evidence="4 6" id="KW-1133">Transmembrane helix</keyword>
<dbReference type="InterPro" id="IPR001851">
    <property type="entry name" value="ABC_transp_permease"/>
</dbReference>
<evidence type="ECO:0000313" key="7">
    <source>
        <dbReference type="EMBL" id="SDU78336.1"/>
    </source>
</evidence>
<dbReference type="EMBL" id="LT629804">
    <property type="protein sequence ID" value="SDU78336.1"/>
    <property type="molecule type" value="Genomic_DNA"/>
</dbReference>
<comment type="subcellular location">
    <subcellularLocation>
        <location evidence="1">Cell membrane</location>
        <topology evidence="1">Multi-pass membrane protein</topology>
    </subcellularLocation>
</comment>
<dbReference type="PANTHER" id="PTHR32196">
    <property type="entry name" value="ABC TRANSPORTER PERMEASE PROTEIN YPHD-RELATED-RELATED"/>
    <property type="match status" value="1"/>
</dbReference>
<organism evidence="7 8">
    <name type="scientific">Arcanobacterium phocae</name>
    <dbReference type="NCBI Taxonomy" id="131112"/>
    <lineage>
        <taxon>Bacteria</taxon>
        <taxon>Bacillati</taxon>
        <taxon>Actinomycetota</taxon>
        <taxon>Actinomycetes</taxon>
        <taxon>Actinomycetales</taxon>
        <taxon>Actinomycetaceae</taxon>
        <taxon>Arcanobacterium</taxon>
    </lineage>
</organism>
<keyword evidence="5 6" id="KW-0472">Membrane</keyword>
<evidence type="ECO:0000256" key="2">
    <source>
        <dbReference type="ARBA" id="ARBA00022475"/>
    </source>
</evidence>
<evidence type="ECO:0000256" key="4">
    <source>
        <dbReference type="ARBA" id="ARBA00022989"/>
    </source>
</evidence>
<feature type="transmembrane region" description="Helical" evidence="6">
    <location>
        <begin position="207"/>
        <end position="230"/>
    </location>
</feature>
<accession>A0A1H2LD31</accession>
<dbReference type="GO" id="GO:0005886">
    <property type="term" value="C:plasma membrane"/>
    <property type="evidence" value="ECO:0007669"/>
    <property type="project" value="UniProtKB-SubCell"/>
</dbReference>
<dbReference type="GO" id="GO:0022857">
    <property type="term" value="F:transmembrane transporter activity"/>
    <property type="evidence" value="ECO:0007669"/>
    <property type="project" value="InterPro"/>
</dbReference>
<keyword evidence="8" id="KW-1185">Reference proteome</keyword>
<dbReference type="PANTHER" id="PTHR32196:SF19">
    <property type="entry name" value="GALACTOFURANOSE TRANSPORTER PERMEASE PROTEIN YTFT"/>
    <property type="match status" value="1"/>
</dbReference>
<dbReference type="Pfam" id="PF02653">
    <property type="entry name" value="BPD_transp_2"/>
    <property type="match status" value="1"/>
</dbReference>
<proteinExistence type="predicted"/>
<evidence type="ECO:0000256" key="3">
    <source>
        <dbReference type="ARBA" id="ARBA00022692"/>
    </source>
</evidence>
<keyword evidence="2" id="KW-1003">Cell membrane</keyword>
<dbReference type="STRING" id="131112.SAMN04489737_0433"/>
<gene>
    <name evidence="7" type="ORF">SAMN04489737_0433</name>
</gene>